<evidence type="ECO:0000313" key="2">
    <source>
        <dbReference type="Proteomes" id="UP000219072"/>
    </source>
</evidence>
<proteinExistence type="predicted"/>
<dbReference type="AlphaFoldDB" id="A0A286DNS1"/>
<keyword evidence="2" id="KW-1185">Reference proteome</keyword>
<evidence type="ECO:0000313" key="1">
    <source>
        <dbReference type="EMBL" id="SOD60332.1"/>
    </source>
</evidence>
<dbReference type="Proteomes" id="UP000219072">
    <property type="component" value="Unassembled WGS sequence"/>
</dbReference>
<dbReference type="EMBL" id="OCNE01000002">
    <property type="protein sequence ID" value="SOD60332.1"/>
    <property type="molecule type" value="Genomic_DNA"/>
</dbReference>
<name>A0A286DNS1_9ACTN</name>
<protein>
    <submittedName>
        <fullName evidence="1">Uncharacterized protein</fullName>
    </submittedName>
</protein>
<reference evidence="1 2" key="1">
    <citation type="submission" date="2017-09" db="EMBL/GenBank/DDBJ databases">
        <authorList>
            <person name="Ehlers B."/>
            <person name="Leendertz F.H."/>
        </authorList>
    </citation>
    <scope>NUCLEOTIDE SEQUENCE [LARGE SCALE GENOMIC DNA]</scope>
    <source>
        <strain evidence="1 2">CGMCC 4.7095</strain>
    </source>
</reference>
<gene>
    <name evidence="1" type="ORF">SAMN06297387_10293</name>
</gene>
<dbReference type="RefSeq" id="WP_097229528.1">
    <property type="nucleotide sequence ID" value="NZ_OCNE01000002.1"/>
</dbReference>
<dbReference type="OrthoDB" id="4240237at2"/>
<organism evidence="1 2">
    <name type="scientific">Streptomyces zhaozhouensis</name>
    <dbReference type="NCBI Taxonomy" id="1300267"/>
    <lineage>
        <taxon>Bacteria</taxon>
        <taxon>Bacillati</taxon>
        <taxon>Actinomycetota</taxon>
        <taxon>Actinomycetes</taxon>
        <taxon>Kitasatosporales</taxon>
        <taxon>Streptomycetaceae</taxon>
        <taxon>Streptomyces</taxon>
    </lineage>
</organism>
<sequence length="92" mass="10150">MTMRKTAISLPEDQLMRLKAAEAAGRIPSVSGHIQELLRREEETAEVDETLRRLFGDQLPGEEHLRWADRVLGIDGVDGVERVDGAEGRGAA</sequence>
<accession>A0A286DNS1</accession>